<accession>A0ABQ5ZL26</accession>
<keyword evidence="2" id="KW-1185">Reference proteome</keyword>
<dbReference type="RefSeq" id="WP_244769891.1">
    <property type="nucleotide sequence ID" value="NZ_BSOP01000039.1"/>
</dbReference>
<dbReference type="Proteomes" id="UP001156702">
    <property type="component" value="Unassembled WGS sequence"/>
</dbReference>
<sequence>MKLHNTGAVDDRLHDGRIVGLGLHAMALVIELTVPDGWPIHIIWTAMALAVMRWRPGYLSLD</sequence>
<dbReference type="EMBL" id="BSOP01000039">
    <property type="protein sequence ID" value="GLR53534.1"/>
    <property type="molecule type" value="Genomic_DNA"/>
</dbReference>
<gene>
    <name evidence="1" type="ORF">GCM10007923_47490</name>
</gene>
<proteinExistence type="predicted"/>
<comment type="caution">
    <text evidence="1">The sequence shown here is derived from an EMBL/GenBank/DDBJ whole genome shotgun (WGS) entry which is preliminary data.</text>
</comment>
<protein>
    <submittedName>
        <fullName evidence="1">Uncharacterized protein</fullName>
    </submittedName>
</protein>
<reference evidence="2" key="1">
    <citation type="journal article" date="2019" name="Int. J. Syst. Evol. Microbiol.">
        <title>The Global Catalogue of Microorganisms (GCM) 10K type strain sequencing project: providing services to taxonomists for standard genome sequencing and annotation.</title>
        <authorList>
            <consortium name="The Broad Institute Genomics Platform"/>
            <consortium name="The Broad Institute Genome Sequencing Center for Infectious Disease"/>
            <person name="Wu L."/>
            <person name="Ma J."/>
        </authorList>
    </citation>
    <scope>NUCLEOTIDE SEQUENCE [LARGE SCALE GENOMIC DNA]</scope>
    <source>
        <strain evidence="2">NBRC 102122</strain>
    </source>
</reference>
<organism evidence="1 2">
    <name type="scientific">Shinella yambaruensis</name>
    <dbReference type="NCBI Taxonomy" id="415996"/>
    <lineage>
        <taxon>Bacteria</taxon>
        <taxon>Pseudomonadati</taxon>
        <taxon>Pseudomonadota</taxon>
        <taxon>Alphaproteobacteria</taxon>
        <taxon>Hyphomicrobiales</taxon>
        <taxon>Rhizobiaceae</taxon>
        <taxon>Shinella</taxon>
    </lineage>
</organism>
<name>A0ABQ5ZL26_9HYPH</name>
<evidence type="ECO:0000313" key="2">
    <source>
        <dbReference type="Proteomes" id="UP001156702"/>
    </source>
</evidence>
<evidence type="ECO:0000313" key="1">
    <source>
        <dbReference type="EMBL" id="GLR53534.1"/>
    </source>
</evidence>